<evidence type="ECO:0000259" key="1">
    <source>
        <dbReference type="PROSITE" id="PS51186"/>
    </source>
</evidence>
<dbReference type="InterPro" id="IPR016181">
    <property type="entry name" value="Acyl_CoA_acyltransferase"/>
</dbReference>
<dbReference type="EMBL" id="REFR01000013">
    <property type="protein sequence ID" value="RMB04463.1"/>
    <property type="molecule type" value="Genomic_DNA"/>
</dbReference>
<dbReference type="PANTHER" id="PTHR43072">
    <property type="entry name" value="N-ACETYLTRANSFERASE"/>
    <property type="match status" value="1"/>
</dbReference>
<dbReference type="PANTHER" id="PTHR43072:SF60">
    <property type="entry name" value="L-2,4-DIAMINOBUTYRIC ACID ACETYLTRANSFERASE"/>
    <property type="match status" value="1"/>
</dbReference>
<dbReference type="Gene3D" id="3.40.630.30">
    <property type="match status" value="1"/>
</dbReference>
<dbReference type="Proteomes" id="UP000271227">
    <property type="component" value="Unassembled WGS sequence"/>
</dbReference>
<accession>A0A3M0CMK2</accession>
<reference evidence="2 3" key="1">
    <citation type="submission" date="2018-10" db="EMBL/GenBank/DDBJ databases">
        <title>Genomic Encyclopedia of Archaeal and Bacterial Type Strains, Phase II (KMG-II): from individual species to whole genera.</title>
        <authorList>
            <person name="Goeker M."/>
        </authorList>
    </citation>
    <scope>NUCLEOTIDE SEQUENCE [LARGE SCALE GENOMIC DNA]</scope>
    <source>
        <strain evidence="2 3">DSM 25217</strain>
    </source>
</reference>
<keyword evidence="2" id="KW-0808">Transferase</keyword>
<dbReference type="GO" id="GO:0016747">
    <property type="term" value="F:acyltransferase activity, transferring groups other than amino-acyl groups"/>
    <property type="evidence" value="ECO:0007669"/>
    <property type="project" value="InterPro"/>
</dbReference>
<keyword evidence="3" id="KW-1185">Reference proteome</keyword>
<dbReference type="SUPFAM" id="SSF55729">
    <property type="entry name" value="Acyl-CoA N-acyltransferases (Nat)"/>
    <property type="match status" value="1"/>
</dbReference>
<proteinExistence type="predicted"/>
<evidence type="ECO:0000313" key="2">
    <source>
        <dbReference type="EMBL" id="RMB04463.1"/>
    </source>
</evidence>
<dbReference type="RefSeq" id="WP_170163842.1">
    <property type="nucleotide sequence ID" value="NZ_REFR01000013.1"/>
</dbReference>
<comment type="caution">
    <text evidence="2">The sequence shown here is derived from an EMBL/GenBank/DDBJ whole genome shotgun (WGS) entry which is preliminary data.</text>
</comment>
<protein>
    <submittedName>
        <fullName evidence="2">Putative acetyltransferase</fullName>
    </submittedName>
</protein>
<dbReference type="Pfam" id="PF00583">
    <property type="entry name" value="Acetyltransf_1"/>
    <property type="match status" value="1"/>
</dbReference>
<gene>
    <name evidence="2" type="ORF">BXY39_2726</name>
</gene>
<evidence type="ECO:0000313" key="3">
    <source>
        <dbReference type="Proteomes" id="UP000271227"/>
    </source>
</evidence>
<dbReference type="InParanoid" id="A0A3M0CMK2"/>
<sequence length="196" mass="22651">MADGEQRPQCSIRDRQDIILRQAVPGDARPLNHYIRHTFATAHHLITREDEFKMGLLRQRRWIARKKAHPLETCLLAIGDGGIIGMLDSWCDARARVRHVTSFAMSVAEGHRRRGIGRSLLREFCAWVHNHDTLEKIELHVHSDNTAAIALYTDLGFTVEGRRARAVRYEDGREITDHLMALWPGEDRRWMDLTDI</sequence>
<feature type="domain" description="N-acetyltransferase" evidence="1">
    <location>
        <begin position="18"/>
        <end position="176"/>
    </location>
</feature>
<dbReference type="CDD" id="cd04301">
    <property type="entry name" value="NAT_SF"/>
    <property type="match status" value="1"/>
</dbReference>
<name>A0A3M0CMK2_9PROT</name>
<organism evidence="2 3">
    <name type="scientific">Eilatimonas milleporae</name>
    <dbReference type="NCBI Taxonomy" id="911205"/>
    <lineage>
        <taxon>Bacteria</taxon>
        <taxon>Pseudomonadati</taxon>
        <taxon>Pseudomonadota</taxon>
        <taxon>Alphaproteobacteria</taxon>
        <taxon>Kordiimonadales</taxon>
        <taxon>Kordiimonadaceae</taxon>
        <taxon>Eilatimonas</taxon>
    </lineage>
</organism>
<dbReference type="AlphaFoldDB" id="A0A3M0CMK2"/>
<dbReference type="PROSITE" id="PS51186">
    <property type="entry name" value="GNAT"/>
    <property type="match status" value="1"/>
</dbReference>
<dbReference type="InterPro" id="IPR000182">
    <property type="entry name" value="GNAT_dom"/>
</dbReference>